<dbReference type="PANTHER" id="PTHR23275:SF100">
    <property type="entry name" value="EGF-LIKE DOMAIN-CONTAINING PROTEIN"/>
    <property type="match status" value="1"/>
</dbReference>
<accession>A0A2P6VQP1</accession>
<reference evidence="3 4" key="1">
    <citation type="journal article" date="2018" name="Plant J.">
        <title>Genome sequences of Chlorella sorokiniana UTEX 1602 and Micractinium conductrix SAG 241.80: implications to maltose excretion by a green alga.</title>
        <authorList>
            <person name="Arriola M.B."/>
            <person name="Velmurugan N."/>
            <person name="Zhang Y."/>
            <person name="Plunkett M.H."/>
            <person name="Hondzo H."/>
            <person name="Barney B.M."/>
        </authorList>
    </citation>
    <scope>NUCLEOTIDE SEQUENCE [LARGE SCALE GENOMIC DNA]</scope>
    <source>
        <strain evidence="3 4">SAG 241.80</strain>
    </source>
</reference>
<feature type="compositionally biased region" description="Low complexity" evidence="1">
    <location>
        <begin position="457"/>
        <end position="482"/>
    </location>
</feature>
<organism evidence="3 4">
    <name type="scientific">Micractinium conductrix</name>
    <dbReference type="NCBI Taxonomy" id="554055"/>
    <lineage>
        <taxon>Eukaryota</taxon>
        <taxon>Viridiplantae</taxon>
        <taxon>Chlorophyta</taxon>
        <taxon>core chlorophytes</taxon>
        <taxon>Trebouxiophyceae</taxon>
        <taxon>Chlorellales</taxon>
        <taxon>Chlorellaceae</taxon>
        <taxon>Chlorella clade</taxon>
        <taxon>Micractinium</taxon>
    </lineage>
</organism>
<feature type="domain" description="Laminin EGF-like" evidence="2">
    <location>
        <begin position="286"/>
        <end position="320"/>
    </location>
</feature>
<proteinExistence type="predicted"/>
<name>A0A2P6VQP1_9CHLO</name>
<comment type="caution">
    <text evidence="3">The sequence shown here is derived from an EMBL/GenBank/DDBJ whole genome shotgun (WGS) entry which is preliminary data.</text>
</comment>
<feature type="compositionally biased region" description="Low complexity" evidence="1">
    <location>
        <begin position="532"/>
        <end position="544"/>
    </location>
</feature>
<dbReference type="OrthoDB" id="191139at2759"/>
<keyword evidence="4" id="KW-1185">Reference proteome</keyword>
<dbReference type="EMBL" id="LHPF02000001">
    <property type="protein sequence ID" value="PSC76387.1"/>
    <property type="molecule type" value="Genomic_DNA"/>
</dbReference>
<feature type="compositionally biased region" description="Basic and acidic residues" evidence="1">
    <location>
        <begin position="602"/>
        <end position="611"/>
    </location>
</feature>
<evidence type="ECO:0000313" key="3">
    <source>
        <dbReference type="EMBL" id="PSC76387.1"/>
    </source>
</evidence>
<evidence type="ECO:0000259" key="2">
    <source>
        <dbReference type="PROSITE" id="PS01248"/>
    </source>
</evidence>
<dbReference type="InterPro" id="IPR052798">
    <property type="entry name" value="Giardia_VSA"/>
</dbReference>
<feature type="compositionally biased region" description="Polar residues" evidence="1">
    <location>
        <begin position="554"/>
        <end position="566"/>
    </location>
</feature>
<feature type="region of interest" description="Disordered" evidence="1">
    <location>
        <begin position="451"/>
        <end position="482"/>
    </location>
</feature>
<evidence type="ECO:0000256" key="1">
    <source>
        <dbReference type="SAM" id="MobiDB-lite"/>
    </source>
</evidence>
<dbReference type="SUPFAM" id="SSF57184">
    <property type="entry name" value="Growth factor receptor domain"/>
    <property type="match status" value="3"/>
</dbReference>
<dbReference type="PANTHER" id="PTHR23275">
    <property type="entry name" value="CABRIOLET.-RELATED"/>
    <property type="match status" value="1"/>
</dbReference>
<dbReference type="InterPro" id="IPR002049">
    <property type="entry name" value="LE_dom"/>
</dbReference>
<sequence length="622" mass="65283">MTQGGTVLDRKQDKFVKCQDPLCGKCDPADPSTCHQCQKEPYWSYWGDDYGVVYLICLACNDRGECTRCKADDSTILRGGRCVPCSAFLDKCATCSRDSKSCKTCQSGYGLKGGACVRCPPGCQDCVHAKQGSCTSCSGEGGYYFAGNGVCRKAPDGCGVVNRDGTCRACRNGHKMVLGKCQRCLDAACIPCDDDACARTEPSHCGADGFCTSCAEPWPAEAPGIEAPGISSSCHRCKDPLCGNCHKHPSKCTACIDRTWNLTPEGLQGISLDPASGRCLLCPLGCLSCTPAKQGLRCQECVYGFARGVDGACKQCPKLCSQCETPTKCFYCENRSPAGLPVYQDAKGQCHEGKVKGCEEYRPNGTCKACQYGYLLRGGRRAALRSATGLPTIEAYGEGATTLVSKERFRFLVDEPPKLGLDMQLSLEKGEVDHNCEPACVLHDLEAAAQGGGGATGTAKGASAGREADAPQAAGGAAKPAGARGFATLASRRLAPARRVSTSAYCRGKDGEDVAREHLKGTEETPQLQKETSQQGASTTAGGAYASRDDPKSQAAQPTAGKSQKQIVEEQGAGAFVHPEESGNAEGGEPMAPAHSPGYADRAVKAGKEGHSPLGERPAGSE</sequence>
<dbReference type="InterPro" id="IPR009030">
    <property type="entry name" value="Growth_fac_rcpt_cys_sf"/>
</dbReference>
<dbReference type="AlphaFoldDB" id="A0A2P6VQP1"/>
<gene>
    <name evidence="3" type="primary">g201</name>
    <name evidence="3" type="ORF">C2E20_0201</name>
</gene>
<feature type="region of interest" description="Disordered" evidence="1">
    <location>
        <begin position="519"/>
        <end position="622"/>
    </location>
</feature>
<evidence type="ECO:0000313" key="4">
    <source>
        <dbReference type="Proteomes" id="UP000239649"/>
    </source>
</evidence>
<protein>
    <submittedName>
        <fullName evidence="3">Zinc finger lsd1 subclass family isoform B</fullName>
    </submittedName>
</protein>
<dbReference type="Proteomes" id="UP000239649">
    <property type="component" value="Unassembled WGS sequence"/>
</dbReference>
<dbReference type="PROSITE" id="PS01248">
    <property type="entry name" value="EGF_LAM_1"/>
    <property type="match status" value="1"/>
</dbReference>